<protein>
    <submittedName>
        <fullName evidence="1">Uncharacterized protein</fullName>
    </submittedName>
</protein>
<dbReference type="EMBL" id="CM046394">
    <property type="protein sequence ID" value="KAI8546937.1"/>
    <property type="molecule type" value="Genomic_DNA"/>
</dbReference>
<proteinExistence type="predicted"/>
<evidence type="ECO:0000313" key="1">
    <source>
        <dbReference type="EMBL" id="KAI8546937.1"/>
    </source>
</evidence>
<dbReference type="Proteomes" id="UP001062846">
    <property type="component" value="Chromosome 7"/>
</dbReference>
<sequence length="227" mass="23676">MAEHDSGDDSGEVVYRPRDCGGPMEAQIGDQTATEEAAGTSAVVTGDGDGRDGCEQEVGDREKDRATEENSRATVLSGAVGSGVESAGPGAVAEDTPMVGDSSGGVSSSGAVGDDPGPNGTPPRDSARGKWAVIAEEEESTEVPVEYRTEDIAFQLATSAATSSSHVLITKYDIAEHLPDDLLAKLLGENPEIGEIVLRAKEERARAIAASEAAERAEREQRMERTF</sequence>
<accession>A0ACC0N0T5</accession>
<name>A0ACC0N0T5_RHOML</name>
<reference evidence="1" key="1">
    <citation type="submission" date="2022-02" db="EMBL/GenBank/DDBJ databases">
        <title>Plant Genome Project.</title>
        <authorList>
            <person name="Zhang R.-G."/>
        </authorList>
    </citation>
    <scope>NUCLEOTIDE SEQUENCE</scope>
    <source>
        <strain evidence="1">AT1</strain>
    </source>
</reference>
<gene>
    <name evidence="1" type="ORF">RHMOL_Rhmol07G0158500</name>
</gene>
<comment type="caution">
    <text evidence="1">The sequence shown here is derived from an EMBL/GenBank/DDBJ whole genome shotgun (WGS) entry which is preliminary data.</text>
</comment>
<evidence type="ECO:0000313" key="2">
    <source>
        <dbReference type="Proteomes" id="UP001062846"/>
    </source>
</evidence>
<organism evidence="1 2">
    <name type="scientific">Rhododendron molle</name>
    <name type="common">Chinese azalea</name>
    <name type="synonym">Azalea mollis</name>
    <dbReference type="NCBI Taxonomy" id="49168"/>
    <lineage>
        <taxon>Eukaryota</taxon>
        <taxon>Viridiplantae</taxon>
        <taxon>Streptophyta</taxon>
        <taxon>Embryophyta</taxon>
        <taxon>Tracheophyta</taxon>
        <taxon>Spermatophyta</taxon>
        <taxon>Magnoliopsida</taxon>
        <taxon>eudicotyledons</taxon>
        <taxon>Gunneridae</taxon>
        <taxon>Pentapetalae</taxon>
        <taxon>asterids</taxon>
        <taxon>Ericales</taxon>
        <taxon>Ericaceae</taxon>
        <taxon>Ericoideae</taxon>
        <taxon>Rhodoreae</taxon>
        <taxon>Rhododendron</taxon>
    </lineage>
</organism>
<keyword evidence="2" id="KW-1185">Reference proteome</keyword>